<evidence type="ECO:0000313" key="3">
    <source>
        <dbReference type="Proteomes" id="UP001368654"/>
    </source>
</evidence>
<dbReference type="InterPro" id="IPR025877">
    <property type="entry name" value="MobA-like_NTP_Trfase"/>
</dbReference>
<sequence>MCEQVRICGLVLAAGAGTRYGLPKGLARAADGTPWVRLATEMLRDAGCDEVVVLVGARGEEVRLLVDERARVVDVHNWADGLSATIRGGLQAAAGFDVAVITPVDTPEAAAAAVRRVISELGSQPRSALVQAMYARTPGHPVAVGCEHFEPLARALTADSGARAYLAAHAATGVDCADLWSGSDIDTRP</sequence>
<dbReference type="GO" id="GO:0016740">
    <property type="term" value="F:transferase activity"/>
    <property type="evidence" value="ECO:0007669"/>
    <property type="project" value="UniProtKB-KW"/>
</dbReference>
<dbReference type="Proteomes" id="UP001368654">
    <property type="component" value="Unassembled WGS sequence"/>
</dbReference>
<name>A0ABU8LRA1_9MICO</name>
<proteinExistence type="predicted"/>
<protein>
    <submittedName>
        <fullName evidence="2">NTP transferase domain-containing protein</fullName>
    </submittedName>
</protein>
<organism evidence="2 3">
    <name type="scientific">Microbacterium marmarense</name>
    <dbReference type="NCBI Taxonomy" id="3122051"/>
    <lineage>
        <taxon>Bacteria</taxon>
        <taxon>Bacillati</taxon>
        <taxon>Actinomycetota</taxon>
        <taxon>Actinomycetes</taxon>
        <taxon>Micrococcales</taxon>
        <taxon>Microbacteriaceae</taxon>
        <taxon>Microbacterium</taxon>
    </lineage>
</organism>
<dbReference type="InterPro" id="IPR029044">
    <property type="entry name" value="Nucleotide-diphossugar_trans"/>
</dbReference>
<dbReference type="Pfam" id="PF12804">
    <property type="entry name" value="NTP_transf_3"/>
    <property type="match status" value="1"/>
</dbReference>
<evidence type="ECO:0000259" key="1">
    <source>
        <dbReference type="Pfam" id="PF12804"/>
    </source>
</evidence>
<dbReference type="SUPFAM" id="SSF53448">
    <property type="entry name" value="Nucleotide-diphospho-sugar transferases"/>
    <property type="match status" value="1"/>
</dbReference>
<dbReference type="EMBL" id="JBBDGL010000001">
    <property type="protein sequence ID" value="MEJ1154347.1"/>
    <property type="molecule type" value="Genomic_DNA"/>
</dbReference>
<keyword evidence="3" id="KW-1185">Reference proteome</keyword>
<dbReference type="PANTHER" id="PTHR43777:SF1">
    <property type="entry name" value="MOLYBDENUM COFACTOR CYTIDYLYLTRANSFERASE"/>
    <property type="match status" value="1"/>
</dbReference>
<dbReference type="PANTHER" id="PTHR43777">
    <property type="entry name" value="MOLYBDENUM COFACTOR CYTIDYLYLTRANSFERASE"/>
    <property type="match status" value="1"/>
</dbReference>
<dbReference type="RefSeq" id="WP_337336786.1">
    <property type="nucleotide sequence ID" value="NZ_JBBDGL010000001.1"/>
</dbReference>
<comment type="caution">
    <text evidence="2">The sequence shown here is derived from an EMBL/GenBank/DDBJ whole genome shotgun (WGS) entry which is preliminary data.</text>
</comment>
<reference evidence="2 3" key="1">
    <citation type="submission" date="2024-02" db="EMBL/GenBank/DDBJ databases">
        <authorList>
            <person name="Saticioglu I.B."/>
        </authorList>
    </citation>
    <scope>NUCLEOTIDE SEQUENCE [LARGE SCALE GENOMIC DNA]</scope>
    <source>
        <strain evidence="2 3">Mu-86</strain>
    </source>
</reference>
<gene>
    <name evidence="2" type="ORF">WDU96_01880</name>
</gene>
<keyword evidence="2" id="KW-0808">Transferase</keyword>
<dbReference type="Gene3D" id="3.90.550.10">
    <property type="entry name" value="Spore Coat Polysaccharide Biosynthesis Protein SpsA, Chain A"/>
    <property type="match status" value="1"/>
</dbReference>
<feature type="domain" description="MobA-like NTP transferase" evidence="1">
    <location>
        <begin position="9"/>
        <end position="170"/>
    </location>
</feature>
<evidence type="ECO:0000313" key="2">
    <source>
        <dbReference type="EMBL" id="MEJ1154347.1"/>
    </source>
</evidence>
<accession>A0ABU8LRA1</accession>